<dbReference type="PROSITE" id="PS50067">
    <property type="entry name" value="KINESIN_MOTOR_2"/>
    <property type="match status" value="1"/>
</dbReference>
<dbReference type="InterPro" id="IPR036961">
    <property type="entry name" value="Kinesin_motor_dom_sf"/>
</dbReference>
<dbReference type="Gene3D" id="3.40.850.10">
    <property type="entry name" value="Kinesin motor domain"/>
    <property type="match status" value="1"/>
</dbReference>
<dbReference type="GO" id="GO:0008017">
    <property type="term" value="F:microtubule binding"/>
    <property type="evidence" value="ECO:0007669"/>
    <property type="project" value="InterPro"/>
</dbReference>
<dbReference type="Pfam" id="PF00225">
    <property type="entry name" value="Kinesin"/>
    <property type="match status" value="1"/>
</dbReference>
<dbReference type="EMBL" id="BKCJ010000613">
    <property type="protein sequence ID" value="GEU34745.1"/>
    <property type="molecule type" value="Genomic_DNA"/>
</dbReference>
<dbReference type="GO" id="GO:0007018">
    <property type="term" value="P:microtubule-based movement"/>
    <property type="evidence" value="ECO:0007669"/>
    <property type="project" value="InterPro"/>
</dbReference>
<evidence type="ECO:0000256" key="1">
    <source>
        <dbReference type="ARBA" id="ARBA00023175"/>
    </source>
</evidence>
<comment type="similarity">
    <text evidence="2">Belongs to the TRAFAC class myosin-kinesin ATPase superfamily. Kinesin family.</text>
</comment>
<evidence type="ECO:0000259" key="3">
    <source>
        <dbReference type="PROSITE" id="PS50067"/>
    </source>
</evidence>
<dbReference type="GO" id="GO:0005524">
    <property type="term" value="F:ATP binding"/>
    <property type="evidence" value="ECO:0007669"/>
    <property type="project" value="InterPro"/>
</dbReference>
<reference evidence="4" key="1">
    <citation type="journal article" date="2019" name="Sci. Rep.">
        <title>Draft genome of Tanacetum cinerariifolium, the natural source of mosquito coil.</title>
        <authorList>
            <person name="Yamashiro T."/>
            <person name="Shiraishi A."/>
            <person name="Satake H."/>
            <person name="Nakayama K."/>
        </authorList>
    </citation>
    <scope>NUCLEOTIDE SEQUENCE</scope>
</reference>
<dbReference type="InterPro" id="IPR027417">
    <property type="entry name" value="P-loop_NTPase"/>
</dbReference>
<protein>
    <recommendedName>
        <fullName evidence="3">Kinesin motor domain-containing protein</fullName>
    </recommendedName>
</protein>
<dbReference type="PRINTS" id="PR00380">
    <property type="entry name" value="KINESINHEAVY"/>
</dbReference>
<dbReference type="InterPro" id="IPR001752">
    <property type="entry name" value="Kinesin_motor_dom"/>
</dbReference>
<organism evidence="4">
    <name type="scientific">Tanacetum cinerariifolium</name>
    <name type="common">Dalmatian daisy</name>
    <name type="synonym">Chrysanthemum cinerariifolium</name>
    <dbReference type="NCBI Taxonomy" id="118510"/>
    <lineage>
        <taxon>Eukaryota</taxon>
        <taxon>Viridiplantae</taxon>
        <taxon>Streptophyta</taxon>
        <taxon>Embryophyta</taxon>
        <taxon>Tracheophyta</taxon>
        <taxon>Spermatophyta</taxon>
        <taxon>Magnoliopsida</taxon>
        <taxon>eudicotyledons</taxon>
        <taxon>Gunneridae</taxon>
        <taxon>Pentapetalae</taxon>
        <taxon>asterids</taxon>
        <taxon>campanulids</taxon>
        <taxon>Asterales</taxon>
        <taxon>Asteraceae</taxon>
        <taxon>Asteroideae</taxon>
        <taxon>Anthemideae</taxon>
        <taxon>Anthemidinae</taxon>
        <taxon>Tanacetum</taxon>
    </lineage>
</organism>
<evidence type="ECO:0000256" key="2">
    <source>
        <dbReference type="PROSITE-ProRule" id="PRU00283"/>
    </source>
</evidence>
<dbReference type="AlphaFoldDB" id="A0A6L2JFQ5"/>
<comment type="caution">
    <text evidence="4">The sequence shown here is derived from an EMBL/GenBank/DDBJ whole genome shotgun (WGS) entry which is preliminary data.</text>
</comment>
<evidence type="ECO:0000313" key="4">
    <source>
        <dbReference type="EMBL" id="GEU34745.1"/>
    </source>
</evidence>
<dbReference type="SUPFAM" id="SSF52540">
    <property type="entry name" value="P-loop containing nucleoside triphosphate hydrolases"/>
    <property type="match status" value="1"/>
</dbReference>
<name>A0A6L2JFQ5_TANCI</name>
<dbReference type="PANTHER" id="PTHR47968">
    <property type="entry name" value="CENTROMERE PROTEIN E"/>
    <property type="match status" value="1"/>
</dbReference>
<dbReference type="InterPro" id="IPR027640">
    <property type="entry name" value="Kinesin-like_fam"/>
</dbReference>
<dbReference type="SMART" id="SM00129">
    <property type="entry name" value="KISc"/>
    <property type="match status" value="1"/>
</dbReference>
<keyword evidence="1" id="KW-0505">Motor protein</keyword>
<proteinExistence type="inferred from homology"/>
<comment type="caution">
    <text evidence="2">Lacks conserved residue(s) required for the propagation of feature annotation.</text>
</comment>
<sequence>MSNRRGIGSQFGRLTKFEFPKFYGEDVQGWLYKVNKFFLLDSILDVQKVRLVSMHMFDKALNWHKQFIRKNGDNVALTVYEREVKNHFDFVFEDPMVELKILKHVTIVQLYQEKFEALMNMVELSEAYEVSLFIVGLKDEISMHVRMFKQNTLLDVYCLAKMQEATLQEIADKRAKNLCFYCDEKFVLGHKCSGQLFLLEICANKSASKEYELEPLLDEPVVQNFGESITNTPIISLNAMNEGNTYKTMRVKAYVGKHIVYSLIDYRSTHIFLDLKVAKKLGCKLKSTYPMDVSVAKGQVMSSFYEGKDFTWTLQGVKFTSDVFILPLGGCELVLAVEWLSILGEIKWNFKDLIMDFVYNDRRMVLRGTQKAALQWMSGKRQSKEISNGQCFAFIQTLCANSVDLARSESAAQALSAGQRLKEGCHINSSLLTLSIVVQKLSKGKHDHVNHRDSKLTHILLPCVGGNARTAIICSLSPAREQAFVKRLQKEMEGLENELRPPAPDNSALLKKKDQQIDKVLGLALALQK</sequence>
<dbReference type="InterPro" id="IPR021109">
    <property type="entry name" value="Peptidase_aspartic_dom_sf"/>
</dbReference>
<gene>
    <name evidence="4" type="ORF">Tci_006723</name>
</gene>
<dbReference type="CDD" id="cd00303">
    <property type="entry name" value="retropepsin_like"/>
    <property type="match status" value="1"/>
</dbReference>
<accession>A0A6L2JFQ5</accession>
<dbReference type="PANTHER" id="PTHR47968:SF18">
    <property type="entry name" value="KINESIN-LIKE PROTEIN KIN-7F"/>
    <property type="match status" value="1"/>
</dbReference>
<dbReference type="Gene3D" id="2.40.70.10">
    <property type="entry name" value="Acid Proteases"/>
    <property type="match status" value="1"/>
</dbReference>
<feature type="domain" description="Kinesin motor" evidence="3">
    <location>
        <begin position="403"/>
        <end position="504"/>
    </location>
</feature>
<dbReference type="GO" id="GO:0003777">
    <property type="term" value="F:microtubule motor activity"/>
    <property type="evidence" value="ECO:0007669"/>
    <property type="project" value="InterPro"/>
</dbReference>